<dbReference type="SUPFAM" id="SSF51556">
    <property type="entry name" value="Metallo-dependent hydrolases"/>
    <property type="match status" value="1"/>
</dbReference>
<dbReference type="PANTHER" id="PTHR10443:SF12">
    <property type="entry name" value="DIPEPTIDASE"/>
    <property type="match status" value="1"/>
</dbReference>
<dbReference type="Proteomes" id="UP000030012">
    <property type="component" value="Unassembled WGS sequence"/>
</dbReference>
<dbReference type="PROSITE" id="PS51365">
    <property type="entry name" value="RENAL_DIPEPTIDASE_2"/>
    <property type="match status" value="1"/>
</dbReference>
<dbReference type="OrthoDB" id="9804920at2"/>
<accession>A0A0A0ICA6</accession>
<name>A0A0A0ICA6_CLONO</name>
<proteinExistence type="predicted"/>
<evidence type="ECO:0000313" key="1">
    <source>
        <dbReference type="EMBL" id="KGM97996.1"/>
    </source>
</evidence>
<dbReference type="CDD" id="cd01301">
    <property type="entry name" value="rDP_like"/>
    <property type="match status" value="1"/>
</dbReference>
<comment type="caution">
    <text evidence="1">The sequence shown here is derived from an EMBL/GenBank/DDBJ whole genome shotgun (WGS) entry which is preliminary data.</text>
</comment>
<dbReference type="RefSeq" id="WP_039252308.1">
    <property type="nucleotide sequence ID" value="NZ_JENJ01000004.1"/>
</dbReference>
<dbReference type="PANTHER" id="PTHR10443">
    <property type="entry name" value="MICROSOMAL DIPEPTIDASE"/>
    <property type="match status" value="1"/>
</dbReference>
<organism evidence="1 2">
    <name type="scientific">Clostridium novyi A str. 4552</name>
    <dbReference type="NCBI Taxonomy" id="1444289"/>
    <lineage>
        <taxon>Bacteria</taxon>
        <taxon>Bacillati</taxon>
        <taxon>Bacillota</taxon>
        <taxon>Clostridia</taxon>
        <taxon>Eubacteriales</taxon>
        <taxon>Clostridiaceae</taxon>
        <taxon>Clostridium</taxon>
    </lineage>
</organism>
<dbReference type="Gene3D" id="3.20.20.140">
    <property type="entry name" value="Metal-dependent hydrolases"/>
    <property type="match status" value="1"/>
</dbReference>
<protein>
    <submittedName>
        <fullName evidence="1">Peptidase M19</fullName>
    </submittedName>
</protein>
<dbReference type="InterPro" id="IPR032466">
    <property type="entry name" value="Metal_Hydrolase"/>
</dbReference>
<dbReference type="InterPro" id="IPR008257">
    <property type="entry name" value="Pept_M19"/>
</dbReference>
<reference evidence="1 2" key="1">
    <citation type="submission" date="2014-01" db="EMBL/GenBank/DDBJ databases">
        <title>Plasmidome dynamics in the species complex Clostridium novyi sensu lato converts strains of independent lineages into distinctly different pathogens.</title>
        <authorList>
            <person name="Skarin H."/>
            <person name="Segerman B."/>
        </authorList>
    </citation>
    <scope>NUCLEOTIDE SEQUENCE [LARGE SCALE GENOMIC DNA]</scope>
    <source>
        <strain evidence="1 2">4552</strain>
    </source>
</reference>
<sequence length="310" mass="35055">MKIIDFHCDTISKIYYNDSQLDHNNFSVDIKKLKEANSLAQFFALFIEKTSNEDPFNLCSKMLDKFYYELNKNKNSISLATNYDDIIKNKSENKISTFLTIEEGAVLKGSLLNLKHFYEKGVRLITLTWNFPNEIGYPNAIPKYRNKGLTPFGIELINEMNNLNMIIDVSHLSDGGFYDVAKYSKTPFVASHSNSRSVTNHPRNLTDDMIKTLANKGGIMGINFFGEFLGGGKFSTINDMITHIKHIKNVGGIDVISLGSDFDGIDSNLEINNIGEIYKLINALKVNGFTENDIEKICFKNALRIIKDIC</sequence>
<gene>
    <name evidence="1" type="ORF">Z968_01345</name>
</gene>
<dbReference type="GO" id="GO:0006508">
    <property type="term" value="P:proteolysis"/>
    <property type="evidence" value="ECO:0007669"/>
    <property type="project" value="InterPro"/>
</dbReference>
<dbReference type="Pfam" id="PF01244">
    <property type="entry name" value="Peptidase_M19"/>
    <property type="match status" value="1"/>
</dbReference>
<dbReference type="GO" id="GO:0070573">
    <property type="term" value="F:metallodipeptidase activity"/>
    <property type="evidence" value="ECO:0007669"/>
    <property type="project" value="InterPro"/>
</dbReference>
<evidence type="ECO:0000313" key="2">
    <source>
        <dbReference type="Proteomes" id="UP000030012"/>
    </source>
</evidence>
<dbReference type="AlphaFoldDB" id="A0A0A0ICA6"/>
<dbReference type="EMBL" id="JENJ01000004">
    <property type="protein sequence ID" value="KGM97996.1"/>
    <property type="molecule type" value="Genomic_DNA"/>
</dbReference>